<sequence length="62" mass="7446">MHPAEISIRNDISNLTLYRLAPITDDIKRDIKYAFWHGFIDEYIYKDLLKALSDKRDNLLEY</sequence>
<dbReference type="Proteomes" id="UP000184386">
    <property type="component" value="Unassembled WGS sequence"/>
</dbReference>
<accession>A0A1M6JJ75</accession>
<dbReference type="EMBL" id="FRAC01000006">
    <property type="protein sequence ID" value="SHJ46749.1"/>
    <property type="molecule type" value="Genomic_DNA"/>
</dbReference>
<evidence type="ECO:0000313" key="1">
    <source>
        <dbReference type="EMBL" id="SHJ46749.1"/>
    </source>
</evidence>
<evidence type="ECO:0000313" key="2">
    <source>
        <dbReference type="Proteomes" id="UP000184386"/>
    </source>
</evidence>
<proteinExistence type="predicted"/>
<dbReference type="RefSeq" id="WP_073271764.1">
    <property type="nucleotide sequence ID" value="NZ_FRAC01000006.1"/>
</dbReference>
<dbReference type="AlphaFoldDB" id="A0A1M6JJ75"/>
<protein>
    <submittedName>
        <fullName evidence="1">Uncharacterized protein</fullName>
    </submittedName>
</protein>
<keyword evidence="2" id="KW-1185">Reference proteome</keyword>
<name>A0A1M6JJ75_9FIRM</name>
<gene>
    <name evidence="1" type="ORF">SAMN02745136_00103</name>
</gene>
<organism evidence="1 2">
    <name type="scientific">Anaerocolumna jejuensis DSM 15929</name>
    <dbReference type="NCBI Taxonomy" id="1121322"/>
    <lineage>
        <taxon>Bacteria</taxon>
        <taxon>Bacillati</taxon>
        <taxon>Bacillota</taxon>
        <taxon>Clostridia</taxon>
        <taxon>Lachnospirales</taxon>
        <taxon>Lachnospiraceae</taxon>
        <taxon>Anaerocolumna</taxon>
    </lineage>
</organism>
<reference evidence="1 2" key="1">
    <citation type="submission" date="2016-11" db="EMBL/GenBank/DDBJ databases">
        <authorList>
            <person name="Jaros S."/>
            <person name="Januszkiewicz K."/>
            <person name="Wedrychowicz H."/>
        </authorList>
    </citation>
    <scope>NUCLEOTIDE SEQUENCE [LARGE SCALE GENOMIC DNA]</scope>
    <source>
        <strain evidence="1 2">DSM 15929</strain>
    </source>
</reference>